<evidence type="ECO:0000313" key="2">
    <source>
        <dbReference type="Proteomes" id="UP000324222"/>
    </source>
</evidence>
<proteinExistence type="predicted"/>
<reference evidence="1 2" key="1">
    <citation type="submission" date="2019-05" db="EMBL/GenBank/DDBJ databases">
        <title>Another draft genome of Portunus trituberculatus and its Hox gene families provides insights of decapod evolution.</title>
        <authorList>
            <person name="Jeong J.-H."/>
            <person name="Song I."/>
            <person name="Kim S."/>
            <person name="Choi T."/>
            <person name="Kim D."/>
            <person name="Ryu S."/>
            <person name="Kim W."/>
        </authorList>
    </citation>
    <scope>NUCLEOTIDE SEQUENCE [LARGE SCALE GENOMIC DNA]</scope>
    <source>
        <tissue evidence="1">Muscle</tissue>
    </source>
</reference>
<keyword evidence="2" id="KW-1185">Reference proteome</keyword>
<name>A0A5B7D2Q5_PORTR</name>
<comment type="caution">
    <text evidence="1">The sequence shown here is derived from an EMBL/GenBank/DDBJ whole genome shotgun (WGS) entry which is preliminary data.</text>
</comment>
<accession>A0A5B7D2Q5</accession>
<evidence type="ECO:0000313" key="1">
    <source>
        <dbReference type="EMBL" id="MPC16337.1"/>
    </source>
</evidence>
<dbReference type="AlphaFoldDB" id="A0A5B7D2Q5"/>
<organism evidence="1 2">
    <name type="scientific">Portunus trituberculatus</name>
    <name type="common">Swimming crab</name>
    <name type="synonym">Neptunus trituberculatus</name>
    <dbReference type="NCBI Taxonomy" id="210409"/>
    <lineage>
        <taxon>Eukaryota</taxon>
        <taxon>Metazoa</taxon>
        <taxon>Ecdysozoa</taxon>
        <taxon>Arthropoda</taxon>
        <taxon>Crustacea</taxon>
        <taxon>Multicrustacea</taxon>
        <taxon>Malacostraca</taxon>
        <taxon>Eumalacostraca</taxon>
        <taxon>Eucarida</taxon>
        <taxon>Decapoda</taxon>
        <taxon>Pleocyemata</taxon>
        <taxon>Brachyura</taxon>
        <taxon>Eubrachyura</taxon>
        <taxon>Portunoidea</taxon>
        <taxon>Portunidae</taxon>
        <taxon>Portuninae</taxon>
        <taxon>Portunus</taxon>
    </lineage>
</organism>
<dbReference type="Proteomes" id="UP000324222">
    <property type="component" value="Unassembled WGS sequence"/>
</dbReference>
<dbReference type="EMBL" id="VSRR010000498">
    <property type="protein sequence ID" value="MPC16337.1"/>
    <property type="molecule type" value="Genomic_DNA"/>
</dbReference>
<gene>
    <name evidence="1" type="ORF">E2C01_009160</name>
</gene>
<sequence>MCNIIRSEVWFTAWCSVPCQLPLIKPSTSGLANTDITRPQVPVQSVCMCGAFFRYRCKILFKPRTVARITKQHIQ</sequence>
<protein>
    <submittedName>
        <fullName evidence="1">Uncharacterized protein</fullName>
    </submittedName>
</protein>